<protein>
    <submittedName>
        <fullName evidence="2">Uncharacterized protein</fullName>
    </submittedName>
</protein>
<dbReference type="Proteomes" id="UP000050525">
    <property type="component" value="Unassembled WGS sequence"/>
</dbReference>
<organism evidence="2 3">
    <name type="scientific">Alligator mississippiensis</name>
    <name type="common">American alligator</name>
    <dbReference type="NCBI Taxonomy" id="8496"/>
    <lineage>
        <taxon>Eukaryota</taxon>
        <taxon>Metazoa</taxon>
        <taxon>Chordata</taxon>
        <taxon>Craniata</taxon>
        <taxon>Vertebrata</taxon>
        <taxon>Euteleostomi</taxon>
        <taxon>Archelosauria</taxon>
        <taxon>Archosauria</taxon>
        <taxon>Crocodylia</taxon>
        <taxon>Alligatoridae</taxon>
        <taxon>Alligatorinae</taxon>
        <taxon>Alligator</taxon>
    </lineage>
</organism>
<feature type="region of interest" description="Disordered" evidence="1">
    <location>
        <begin position="74"/>
        <end position="98"/>
    </location>
</feature>
<reference evidence="2 3" key="1">
    <citation type="journal article" date="2012" name="Genome Biol.">
        <title>Sequencing three crocodilian genomes to illuminate the evolution of archosaurs and amniotes.</title>
        <authorList>
            <person name="St John J.A."/>
            <person name="Braun E.L."/>
            <person name="Isberg S.R."/>
            <person name="Miles L.G."/>
            <person name="Chong A.Y."/>
            <person name="Gongora J."/>
            <person name="Dalzell P."/>
            <person name="Moran C."/>
            <person name="Bed'hom B."/>
            <person name="Abzhanov A."/>
            <person name="Burgess S.C."/>
            <person name="Cooksey A.M."/>
            <person name="Castoe T.A."/>
            <person name="Crawford N.G."/>
            <person name="Densmore L.D."/>
            <person name="Drew J.C."/>
            <person name="Edwards S.V."/>
            <person name="Faircloth B.C."/>
            <person name="Fujita M.K."/>
            <person name="Greenwold M.J."/>
            <person name="Hoffmann F.G."/>
            <person name="Howard J.M."/>
            <person name="Iguchi T."/>
            <person name="Janes D.E."/>
            <person name="Khan S.Y."/>
            <person name="Kohno S."/>
            <person name="de Koning A.J."/>
            <person name="Lance S.L."/>
            <person name="McCarthy F.M."/>
            <person name="McCormack J.E."/>
            <person name="Merchant M.E."/>
            <person name="Peterson D.G."/>
            <person name="Pollock D.D."/>
            <person name="Pourmand N."/>
            <person name="Raney B.J."/>
            <person name="Roessler K.A."/>
            <person name="Sanford J.R."/>
            <person name="Sawyer R.H."/>
            <person name="Schmidt C.J."/>
            <person name="Triplett E.W."/>
            <person name="Tuberville T.D."/>
            <person name="Venegas-Anaya M."/>
            <person name="Howard J.T."/>
            <person name="Jarvis E.D."/>
            <person name="Guillette L.J.Jr."/>
            <person name="Glenn T.C."/>
            <person name="Green R.E."/>
            <person name="Ray D.A."/>
        </authorList>
    </citation>
    <scope>NUCLEOTIDE SEQUENCE [LARGE SCALE GENOMIC DNA]</scope>
    <source>
        <strain evidence="2">KSC_2009_1</strain>
    </source>
</reference>
<feature type="compositionally biased region" description="Basic and acidic residues" evidence="1">
    <location>
        <begin position="77"/>
        <end position="98"/>
    </location>
</feature>
<feature type="compositionally biased region" description="Polar residues" evidence="1">
    <location>
        <begin position="1"/>
        <end position="10"/>
    </location>
</feature>
<gene>
    <name evidence="2" type="ORF">Y1Q_0002643</name>
</gene>
<comment type="caution">
    <text evidence="2">The sequence shown here is derived from an EMBL/GenBank/DDBJ whole genome shotgun (WGS) entry which is preliminary data.</text>
</comment>
<sequence length="98" mass="10732">MMQQPVSPYTLSEDHSSSGGQRSTRSPGDLVGLLYTVLLDVEEFPTLPQRPCSIAACSRPVHCLQIPTSGKRLSWRSSEREAASPCSDIKDKKGTIRT</sequence>
<keyword evidence="3" id="KW-1185">Reference proteome</keyword>
<dbReference type="EMBL" id="AKHW03001485">
    <property type="protein sequence ID" value="KYO41985.1"/>
    <property type="molecule type" value="Genomic_DNA"/>
</dbReference>
<accession>A0A151NZZ7</accession>
<name>A0A151NZZ7_ALLMI</name>
<feature type="region of interest" description="Disordered" evidence="1">
    <location>
        <begin position="1"/>
        <end position="28"/>
    </location>
</feature>
<evidence type="ECO:0000313" key="2">
    <source>
        <dbReference type="EMBL" id="KYO41985.1"/>
    </source>
</evidence>
<dbReference type="AlphaFoldDB" id="A0A151NZZ7"/>
<feature type="compositionally biased region" description="Polar residues" evidence="1">
    <location>
        <begin position="17"/>
        <end position="26"/>
    </location>
</feature>
<proteinExistence type="predicted"/>
<evidence type="ECO:0000313" key="3">
    <source>
        <dbReference type="Proteomes" id="UP000050525"/>
    </source>
</evidence>
<evidence type="ECO:0000256" key="1">
    <source>
        <dbReference type="SAM" id="MobiDB-lite"/>
    </source>
</evidence>